<dbReference type="STRING" id="411467.BACCAP_01623"/>
<evidence type="ECO:0000313" key="2">
    <source>
        <dbReference type="Proteomes" id="UP000003639"/>
    </source>
</evidence>
<reference evidence="1 2" key="1">
    <citation type="submission" date="2007-04" db="EMBL/GenBank/DDBJ databases">
        <authorList>
            <person name="Fulton L."/>
            <person name="Clifton S."/>
            <person name="Fulton B."/>
            <person name="Xu J."/>
            <person name="Minx P."/>
            <person name="Pepin K.H."/>
            <person name="Johnson M."/>
            <person name="Thiruvilangam P."/>
            <person name="Bhonagiri V."/>
            <person name="Nash W.E."/>
            <person name="Mardis E.R."/>
            <person name="Wilson R.K."/>
        </authorList>
    </citation>
    <scope>NUCLEOTIDE SEQUENCE [LARGE SCALE GENOMIC DNA]</scope>
    <source>
        <strain evidence="1 2">ATCC 29799</strain>
    </source>
</reference>
<comment type="caution">
    <text evidence="1">The sequence shown here is derived from an EMBL/GenBank/DDBJ whole genome shotgun (WGS) entry which is preliminary data.</text>
</comment>
<name>A6NTU4_9FIRM</name>
<protein>
    <submittedName>
        <fullName evidence="1">Uncharacterized protein</fullName>
    </submittedName>
</protein>
<proteinExistence type="predicted"/>
<dbReference type="Proteomes" id="UP000003639">
    <property type="component" value="Unassembled WGS sequence"/>
</dbReference>
<accession>A6NTU4</accession>
<organism evidence="1 2">
    <name type="scientific">Pseudoflavonifractor capillosus ATCC 29799</name>
    <dbReference type="NCBI Taxonomy" id="411467"/>
    <lineage>
        <taxon>Bacteria</taxon>
        <taxon>Bacillati</taxon>
        <taxon>Bacillota</taxon>
        <taxon>Clostridia</taxon>
        <taxon>Eubacteriales</taxon>
        <taxon>Oscillospiraceae</taxon>
        <taxon>Pseudoflavonifractor</taxon>
    </lineage>
</organism>
<gene>
    <name evidence="1" type="ORF">BACCAP_01623</name>
</gene>
<dbReference type="AlphaFoldDB" id="A6NTU4"/>
<reference evidence="1 2" key="2">
    <citation type="submission" date="2007-06" db="EMBL/GenBank/DDBJ databases">
        <title>Draft genome sequence of Pseudoflavonifractor capillosus ATCC 29799.</title>
        <authorList>
            <person name="Sudarsanam P."/>
            <person name="Ley R."/>
            <person name="Guruge J."/>
            <person name="Turnbaugh P.J."/>
            <person name="Mahowald M."/>
            <person name="Liep D."/>
            <person name="Gordon J."/>
        </authorList>
    </citation>
    <scope>NUCLEOTIDE SEQUENCE [LARGE SCALE GENOMIC DNA]</scope>
    <source>
        <strain evidence="1 2">ATCC 29799</strain>
    </source>
</reference>
<dbReference type="EMBL" id="AAXG02000010">
    <property type="protein sequence ID" value="EDN00857.1"/>
    <property type="molecule type" value="Genomic_DNA"/>
</dbReference>
<evidence type="ECO:0000313" key="1">
    <source>
        <dbReference type="EMBL" id="EDN00857.1"/>
    </source>
</evidence>
<sequence>MRPTVLRLPPLSCIVRFYCPIFRFKQNTPKHFGIL</sequence>
<keyword evidence="2" id="KW-1185">Reference proteome</keyword>